<evidence type="ECO:0000256" key="1">
    <source>
        <dbReference type="SAM" id="Phobius"/>
    </source>
</evidence>
<evidence type="ECO:0008006" key="4">
    <source>
        <dbReference type="Google" id="ProtNLM"/>
    </source>
</evidence>
<dbReference type="EMBL" id="JAROCG010000001">
    <property type="protein sequence ID" value="MDN4611081.1"/>
    <property type="molecule type" value="Genomic_DNA"/>
</dbReference>
<keyword evidence="1" id="KW-0472">Membrane</keyword>
<gene>
    <name evidence="2" type="ORF">P5G52_09385</name>
</gene>
<keyword evidence="1" id="KW-1133">Transmembrane helix</keyword>
<evidence type="ECO:0000313" key="3">
    <source>
        <dbReference type="Proteomes" id="UP001174209"/>
    </source>
</evidence>
<name>A0ABT8K0X5_9MICC</name>
<keyword evidence="3" id="KW-1185">Reference proteome</keyword>
<sequence length="152" mass="15866">MHARGRRRPLGWRALRGREDGNAVVEFVFLGVVLLVPVVYLVLTVGQLQGGSFAVVGAADQAAKVYVDAPTPQAADARARQAVRIALSDFGFSEDQAAVDIACSEECLAPGSTVTVVVRLEVPLPLIPGIAGSHASAATVDATSTQLVERFG</sequence>
<evidence type="ECO:0000313" key="2">
    <source>
        <dbReference type="EMBL" id="MDN4611081.1"/>
    </source>
</evidence>
<accession>A0ABT8K0X5</accession>
<reference evidence="2" key="1">
    <citation type="submission" date="2023-06" db="EMBL/GenBank/DDBJ databases">
        <title>MT1 and MT2 Draft Genomes of Novel Species.</title>
        <authorList>
            <person name="Venkateswaran K."/>
        </authorList>
    </citation>
    <scope>NUCLEOTIDE SEQUENCE</scope>
    <source>
        <strain evidence="2">IIF3SC-B10</strain>
    </source>
</reference>
<comment type="caution">
    <text evidence="2">The sequence shown here is derived from an EMBL/GenBank/DDBJ whole genome shotgun (WGS) entry which is preliminary data.</text>
</comment>
<keyword evidence="1" id="KW-0812">Transmembrane</keyword>
<proteinExistence type="predicted"/>
<dbReference type="Proteomes" id="UP001174209">
    <property type="component" value="Unassembled WGS sequence"/>
</dbReference>
<feature type="transmembrane region" description="Helical" evidence="1">
    <location>
        <begin position="21"/>
        <end position="43"/>
    </location>
</feature>
<dbReference type="RefSeq" id="WP_301226772.1">
    <property type="nucleotide sequence ID" value="NZ_JAROCG010000001.1"/>
</dbReference>
<organism evidence="2 3">
    <name type="scientific">Arthrobacter burdickii</name>
    <dbReference type="NCBI Taxonomy" id="3035920"/>
    <lineage>
        <taxon>Bacteria</taxon>
        <taxon>Bacillati</taxon>
        <taxon>Actinomycetota</taxon>
        <taxon>Actinomycetes</taxon>
        <taxon>Micrococcales</taxon>
        <taxon>Micrococcaceae</taxon>
        <taxon>Arthrobacter</taxon>
    </lineage>
</organism>
<protein>
    <recommendedName>
        <fullName evidence="4">Pilus assembly protein TadE</fullName>
    </recommendedName>
</protein>